<dbReference type="InterPro" id="IPR050835">
    <property type="entry name" value="ABC_transporter_sub-D"/>
</dbReference>
<keyword evidence="8" id="KW-0175">Coiled coil</keyword>
<dbReference type="EMBL" id="LN891155">
    <property type="protein sequence ID" value="CUS07978.1"/>
    <property type="molecule type" value="Genomic_DNA"/>
</dbReference>
<evidence type="ECO:0000256" key="10">
    <source>
        <dbReference type="SAM" id="Phobius"/>
    </source>
</evidence>
<keyword evidence="3 10" id="KW-0812">Transmembrane</keyword>
<dbReference type="GO" id="GO:0015910">
    <property type="term" value="P:long-chain fatty acid import into peroxisome"/>
    <property type="evidence" value="ECO:0007669"/>
    <property type="project" value="TreeGrafter"/>
</dbReference>
<dbReference type="AlphaFoldDB" id="A0A292PMZ7"/>
<evidence type="ECO:0000259" key="11">
    <source>
        <dbReference type="PROSITE" id="PS50893"/>
    </source>
</evidence>
<evidence type="ECO:0000256" key="5">
    <source>
        <dbReference type="ARBA" id="ARBA00022840"/>
    </source>
</evidence>
<sequence>MANLSTLRPSLVILLDQYTKLLRSSPKSLRILAATLLCALFGGLYERWRRRRKADEGRGRVLLRRNSAIQLKDGSRLIYVPYKQTTAKVIIKPTKSTTFDAHRRLFLEPLGGRKSRSFSGADVGEGPPVNTKPGLNLAFLHQFLSLLSIMVPRLTSKESLLLLLHTFFLISRTYLSLVVARLDGEIVRDLVAGNGKAFSWGIVKWLGVGGPAVYCNAMIKYLQSKISIAFRTRLTRYMHDLYLNDRQAYYKLGNLDGGLTGGGADQFITSDLPLFCDSAAALYSSLGKPFLDLVVFNYQLMRSLGPVALAGILLNYGGTAWMLKKFSPPFGRLAAAQAKREGDFRGLHTRLIGNAEEVAFYGGAGMEKVFLEKGFKDLKQIMEGIYNVKIQYNMLEDFVLKYSWSAFGYLITSLPVFLPAWGGLGGVLELAGAGPAGRERDRMKGFITNKRLMLSLADAGGRMMYSFKDLSELAGYTSRVYTLVSTLHRVHSQAYSTPRPELYGMADIQGTLHKGYDGVRLEGVPIVVPGLWPRGGEELVESLDITVREGEHLLILGPNGVGKSSIARIVAGLWPVYRGLVSRPRGGGIGGIMFLPQRVYLAQGTLRVSYSSIYMRISFWIVYSDANPLVFQDQVIYPHTEMEMRADGRYDHELKGILDAVRLGYLPDREDGWDCRKEWKDVLSGGEKQRISLARLLYHEPKYAFIDEGTSAVSQDVEGLLYETAKEHGITLITISTRAQLKKYHTFQLQLDGGSWEFDRIGTERERSSVEHELRELKERMKSVEGLRDRLKSVEDELARVFVQGGEELPAYEGTERGSGELGESAVVVEGKEFELVKGVGLREGGFTGVVEMGLAMESSGQEEEEEKGESSKDASESAAPREEAEPAKPVDLENESFVDAVRADPSEN</sequence>
<reference evidence="12" key="1">
    <citation type="submission" date="2015-10" db="EMBL/GenBank/DDBJ databases">
        <authorList>
            <person name="Regsiter A."/>
            <person name="william w."/>
        </authorList>
    </citation>
    <scope>NUCLEOTIDE SEQUENCE</scope>
    <source>
        <strain evidence="12">Montdore</strain>
    </source>
</reference>
<dbReference type="SUPFAM" id="SSF90123">
    <property type="entry name" value="ABC transporter transmembrane region"/>
    <property type="match status" value="1"/>
</dbReference>
<evidence type="ECO:0000256" key="9">
    <source>
        <dbReference type="SAM" id="MobiDB-lite"/>
    </source>
</evidence>
<dbReference type="InterPro" id="IPR017871">
    <property type="entry name" value="ABC_transporter-like_CS"/>
</dbReference>
<evidence type="ECO:0000313" key="13">
    <source>
        <dbReference type="Proteomes" id="UP001412239"/>
    </source>
</evidence>
<keyword evidence="7 10" id="KW-0472">Membrane</keyword>
<dbReference type="SUPFAM" id="SSF52540">
    <property type="entry name" value="P-loop containing nucleoside triphosphate hydrolases"/>
    <property type="match status" value="1"/>
</dbReference>
<keyword evidence="2" id="KW-0813">Transport</keyword>
<proteinExistence type="inferred from homology"/>
<keyword evidence="13" id="KW-1185">Reference proteome</keyword>
<keyword evidence="5" id="KW-0067">ATP-binding</keyword>
<evidence type="ECO:0000256" key="4">
    <source>
        <dbReference type="ARBA" id="ARBA00022741"/>
    </source>
</evidence>
<dbReference type="GO" id="GO:0005324">
    <property type="term" value="F:long-chain fatty acid transmembrane transporter activity"/>
    <property type="evidence" value="ECO:0007669"/>
    <property type="project" value="TreeGrafter"/>
</dbReference>
<evidence type="ECO:0000256" key="7">
    <source>
        <dbReference type="ARBA" id="ARBA00023136"/>
    </source>
</evidence>
<dbReference type="PROSITE" id="PS50893">
    <property type="entry name" value="ABC_TRANSPORTER_2"/>
    <property type="match status" value="1"/>
</dbReference>
<dbReference type="GO" id="GO:0005524">
    <property type="term" value="F:ATP binding"/>
    <property type="evidence" value="ECO:0007669"/>
    <property type="project" value="UniProtKB-KW"/>
</dbReference>
<dbReference type="InterPro" id="IPR003439">
    <property type="entry name" value="ABC_transporter-like_ATP-bd"/>
</dbReference>
<dbReference type="Gene3D" id="3.40.50.300">
    <property type="entry name" value="P-loop containing nucleotide triphosphate hydrolases"/>
    <property type="match status" value="1"/>
</dbReference>
<keyword evidence="4" id="KW-0547">Nucleotide-binding</keyword>
<comment type="similarity">
    <text evidence="1">Belongs to the ABC transporter superfamily. ABCD family. Peroxisomal fatty acyl CoA transporter (TC 3.A.1.203) subfamily.</text>
</comment>
<dbReference type="PANTHER" id="PTHR11384:SF67">
    <property type="entry name" value="ATP-BINDING CASSETTE SUB-FAMILY D MEMBER 1"/>
    <property type="match status" value="1"/>
</dbReference>
<evidence type="ECO:0000256" key="6">
    <source>
        <dbReference type="ARBA" id="ARBA00022989"/>
    </source>
</evidence>
<dbReference type="Pfam" id="PF06472">
    <property type="entry name" value="ABC_membrane_2"/>
    <property type="match status" value="1"/>
</dbReference>
<gene>
    <name evidence="12" type="ORF">GSTUAT00007922001</name>
</gene>
<feature type="transmembrane region" description="Helical" evidence="10">
    <location>
        <begin position="202"/>
        <end position="222"/>
    </location>
</feature>
<dbReference type="GO" id="GO:0006635">
    <property type="term" value="P:fatty acid beta-oxidation"/>
    <property type="evidence" value="ECO:0007669"/>
    <property type="project" value="TreeGrafter"/>
</dbReference>
<evidence type="ECO:0000256" key="3">
    <source>
        <dbReference type="ARBA" id="ARBA00022692"/>
    </source>
</evidence>
<feature type="transmembrane region" description="Helical" evidence="10">
    <location>
        <begin position="304"/>
        <end position="323"/>
    </location>
</feature>
<organism evidence="12 13">
    <name type="scientific">Tuber aestivum</name>
    <name type="common">summer truffle</name>
    <dbReference type="NCBI Taxonomy" id="59557"/>
    <lineage>
        <taxon>Eukaryota</taxon>
        <taxon>Fungi</taxon>
        <taxon>Dikarya</taxon>
        <taxon>Ascomycota</taxon>
        <taxon>Pezizomycotina</taxon>
        <taxon>Pezizomycetes</taxon>
        <taxon>Pezizales</taxon>
        <taxon>Tuberaceae</taxon>
        <taxon>Tuber</taxon>
    </lineage>
</organism>
<feature type="transmembrane region" description="Helical" evidence="10">
    <location>
        <begin position="28"/>
        <end position="45"/>
    </location>
</feature>
<feature type="coiled-coil region" evidence="8">
    <location>
        <begin position="760"/>
        <end position="804"/>
    </location>
</feature>
<feature type="domain" description="ABC transporter" evidence="11">
    <location>
        <begin position="519"/>
        <end position="778"/>
    </location>
</feature>
<evidence type="ECO:0000256" key="2">
    <source>
        <dbReference type="ARBA" id="ARBA00022448"/>
    </source>
</evidence>
<dbReference type="InterPro" id="IPR011527">
    <property type="entry name" value="ABC1_TM_dom"/>
</dbReference>
<dbReference type="PROSITE" id="PS00211">
    <property type="entry name" value="ABC_TRANSPORTER_1"/>
    <property type="match status" value="1"/>
</dbReference>
<evidence type="ECO:0000256" key="1">
    <source>
        <dbReference type="ARBA" id="ARBA00008575"/>
    </source>
</evidence>
<dbReference type="GO" id="GO:0016887">
    <property type="term" value="F:ATP hydrolysis activity"/>
    <property type="evidence" value="ECO:0007669"/>
    <property type="project" value="InterPro"/>
</dbReference>
<dbReference type="GO" id="GO:0007031">
    <property type="term" value="P:peroxisome organization"/>
    <property type="evidence" value="ECO:0007669"/>
    <property type="project" value="TreeGrafter"/>
</dbReference>
<dbReference type="PANTHER" id="PTHR11384">
    <property type="entry name" value="ATP-BINDING CASSETTE, SUB-FAMILY D MEMBER"/>
    <property type="match status" value="1"/>
</dbReference>
<dbReference type="InterPro" id="IPR003593">
    <property type="entry name" value="AAA+_ATPase"/>
</dbReference>
<dbReference type="GO" id="GO:0005778">
    <property type="term" value="C:peroxisomal membrane"/>
    <property type="evidence" value="ECO:0007669"/>
    <property type="project" value="TreeGrafter"/>
</dbReference>
<dbReference type="Pfam" id="PF00005">
    <property type="entry name" value="ABC_tran"/>
    <property type="match status" value="1"/>
</dbReference>
<evidence type="ECO:0000256" key="8">
    <source>
        <dbReference type="SAM" id="Coils"/>
    </source>
</evidence>
<dbReference type="GO" id="GO:0042760">
    <property type="term" value="P:very long-chain fatty acid catabolic process"/>
    <property type="evidence" value="ECO:0007669"/>
    <property type="project" value="TreeGrafter"/>
</dbReference>
<accession>A0A292PMZ7</accession>
<dbReference type="CDD" id="cd03223">
    <property type="entry name" value="ABCD_peroxisomal_ALDP"/>
    <property type="match status" value="1"/>
</dbReference>
<dbReference type="Proteomes" id="UP001412239">
    <property type="component" value="Unassembled WGS sequence"/>
</dbReference>
<dbReference type="InterPro" id="IPR036640">
    <property type="entry name" value="ABC1_TM_sf"/>
</dbReference>
<feature type="transmembrane region" description="Helical" evidence="10">
    <location>
        <begin position="160"/>
        <end position="182"/>
    </location>
</feature>
<protein>
    <recommendedName>
        <fullName evidence="11">ABC transporter domain-containing protein</fullName>
    </recommendedName>
</protein>
<dbReference type="SMART" id="SM00382">
    <property type="entry name" value="AAA"/>
    <property type="match status" value="1"/>
</dbReference>
<evidence type="ECO:0000313" key="12">
    <source>
        <dbReference type="EMBL" id="CUS07978.1"/>
    </source>
</evidence>
<feature type="compositionally biased region" description="Basic and acidic residues" evidence="9">
    <location>
        <begin position="869"/>
        <end position="892"/>
    </location>
</feature>
<name>A0A292PMZ7_9PEZI</name>
<keyword evidence="6 10" id="KW-1133">Transmembrane helix</keyword>
<feature type="region of interest" description="Disordered" evidence="9">
    <location>
        <begin position="855"/>
        <end position="909"/>
    </location>
</feature>
<dbReference type="InterPro" id="IPR027417">
    <property type="entry name" value="P-loop_NTPase"/>
</dbReference>
<dbReference type="GO" id="GO:0140359">
    <property type="term" value="F:ABC-type transporter activity"/>
    <property type="evidence" value="ECO:0007669"/>
    <property type="project" value="InterPro"/>
</dbReference>